<evidence type="ECO:0000313" key="1">
    <source>
        <dbReference type="EMBL" id="KAH7942733.1"/>
    </source>
</evidence>
<keyword evidence="2" id="KW-1185">Reference proteome</keyword>
<dbReference type="Proteomes" id="UP000821837">
    <property type="component" value="Unassembled WGS sequence"/>
</dbReference>
<proteinExistence type="predicted"/>
<organism evidence="1 2">
    <name type="scientific">Rhipicephalus sanguineus</name>
    <name type="common">Brown dog tick</name>
    <name type="synonym">Ixodes sanguineus</name>
    <dbReference type="NCBI Taxonomy" id="34632"/>
    <lineage>
        <taxon>Eukaryota</taxon>
        <taxon>Metazoa</taxon>
        <taxon>Ecdysozoa</taxon>
        <taxon>Arthropoda</taxon>
        <taxon>Chelicerata</taxon>
        <taxon>Arachnida</taxon>
        <taxon>Acari</taxon>
        <taxon>Parasitiformes</taxon>
        <taxon>Ixodida</taxon>
        <taxon>Ixodoidea</taxon>
        <taxon>Ixodidae</taxon>
        <taxon>Rhipicephalinae</taxon>
        <taxon>Rhipicephalus</taxon>
        <taxon>Rhipicephalus</taxon>
    </lineage>
</organism>
<reference evidence="1" key="2">
    <citation type="submission" date="2021-09" db="EMBL/GenBank/DDBJ databases">
        <authorList>
            <person name="Jia N."/>
            <person name="Wang J."/>
            <person name="Shi W."/>
            <person name="Du L."/>
            <person name="Sun Y."/>
            <person name="Zhan W."/>
            <person name="Jiang J."/>
            <person name="Wang Q."/>
            <person name="Zhang B."/>
            <person name="Ji P."/>
            <person name="Sakyi L.B."/>
            <person name="Cui X."/>
            <person name="Yuan T."/>
            <person name="Jiang B."/>
            <person name="Yang W."/>
            <person name="Lam T.T.-Y."/>
            <person name="Chang Q."/>
            <person name="Ding S."/>
            <person name="Wang X."/>
            <person name="Zhu J."/>
            <person name="Ruan X."/>
            <person name="Zhao L."/>
            <person name="Wei J."/>
            <person name="Que T."/>
            <person name="Du C."/>
            <person name="Cheng J."/>
            <person name="Dai P."/>
            <person name="Han X."/>
            <person name="Huang E."/>
            <person name="Gao Y."/>
            <person name="Liu J."/>
            <person name="Shao H."/>
            <person name="Ye R."/>
            <person name="Li L."/>
            <person name="Wei W."/>
            <person name="Wang X."/>
            <person name="Wang C."/>
            <person name="Huo Q."/>
            <person name="Li W."/>
            <person name="Guo W."/>
            <person name="Chen H."/>
            <person name="Chen S."/>
            <person name="Zhou L."/>
            <person name="Zhou L."/>
            <person name="Ni X."/>
            <person name="Tian J."/>
            <person name="Zhou Y."/>
            <person name="Sheng Y."/>
            <person name="Liu T."/>
            <person name="Pan Y."/>
            <person name="Xia L."/>
            <person name="Li J."/>
            <person name="Zhao F."/>
            <person name="Cao W."/>
        </authorList>
    </citation>
    <scope>NUCLEOTIDE SEQUENCE</scope>
    <source>
        <strain evidence="1">Rsan-2018</strain>
        <tissue evidence="1">Larvae</tissue>
    </source>
</reference>
<name>A0A9D4PHT1_RHISA</name>
<evidence type="ECO:0008006" key="3">
    <source>
        <dbReference type="Google" id="ProtNLM"/>
    </source>
</evidence>
<comment type="caution">
    <text evidence="1">The sequence shown here is derived from an EMBL/GenBank/DDBJ whole genome shotgun (WGS) entry which is preliminary data.</text>
</comment>
<dbReference type="AlphaFoldDB" id="A0A9D4PHT1"/>
<dbReference type="VEuPathDB" id="VectorBase:RSAN_033786"/>
<gene>
    <name evidence="1" type="ORF">HPB52_000682</name>
</gene>
<sequence length="151" mass="16327">MGQSFGLGRVRSKGKVLLFVRLDVQSAFNDLPHVVIESALDELGIMGGPQCFHKRLPYQTDPPVLAGLPATLPVDERCPTQCSLYADDVALWVRGPRRNLTAGSLTWIPAAKLTTFEATKVQTAVGKLLNSGQQRTPRLALLLYDAAATAV</sequence>
<protein>
    <recommendedName>
        <fullName evidence="3">Reverse transcriptase domain-containing protein</fullName>
    </recommendedName>
</protein>
<evidence type="ECO:0000313" key="2">
    <source>
        <dbReference type="Proteomes" id="UP000821837"/>
    </source>
</evidence>
<accession>A0A9D4PHT1</accession>
<reference evidence="1" key="1">
    <citation type="journal article" date="2020" name="Cell">
        <title>Large-Scale Comparative Analyses of Tick Genomes Elucidate Their Genetic Diversity and Vector Capacities.</title>
        <authorList>
            <consortium name="Tick Genome and Microbiome Consortium (TIGMIC)"/>
            <person name="Jia N."/>
            <person name="Wang J."/>
            <person name="Shi W."/>
            <person name="Du L."/>
            <person name="Sun Y."/>
            <person name="Zhan W."/>
            <person name="Jiang J.F."/>
            <person name="Wang Q."/>
            <person name="Zhang B."/>
            <person name="Ji P."/>
            <person name="Bell-Sakyi L."/>
            <person name="Cui X.M."/>
            <person name="Yuan T.T."/>
            <person name="Jiang B.G."/>
            <person name="Yang W.F."/>
            <person name="Lam T.T."/>
            <person name="Chang Q.C."/>
            <person name="Ding S.J."/>
            <person name="Wang X.J."/>
            <person name="Zhu J.G."/>
            <person name="Ruan X.D."/>
            <person name="Zhao L."/>
            <person name="Wei J.T."/>
            <person name="Ye R.Z."/>
            <person name="Que T.C."/>
            <person name="Du C.H."/>
            <person name="Zhou Y.H."/>
            <person name="Cheng J.X."/>
            <person name="Dai P.F."/>
            <person name="Guo W.B."/>
            <person name="Han X.H."/>
            <person name="Huang E.J."/>
            <person name="Li L.F."/>
            <person name="Wei W."/>
            <person name="Gao Y.C."/>
            <person name="Liu J.Z."/>
            <person name="Shao H.Z."/>
            <person name="Wang X."/>
            <person name="Wang C.C."/>
            <person name="Yang T.C."/>
            <person name="Huo Q.B."/>
            <person name="Li W."/>
            <person name="Chen H.Y."/>
            <person name="Chen S.E."/>
            <person name="Zhou L.G."/>
            <person name="Ni X.B."/>
            <person name="Tian J.H."/>
            <person name="Sheng Y."/>
            <person name="Liu T."/>
            <person name="Pan Y.S."/>
            <person name="Xia L.Y."/>
            <person name="Li J."/>
            <person name="Zhao F."/>
            <person name="Cao W.C."/>
        </authorList>
    </citation>
    <scope>NUCLEOTIDE SEQUENCE</scope>
    <source>
        <strain evidence="1">Rsan-2018</strain>
    </source>
</reference>
<dbReference type="EMBL" id="JABSTV010001253">
    <property type="protein sequence ID" value="KAH7942733.1"/>
    <property type="molecule type" value="Genomic_DNA"/>
</dbReference>